<dbReference type="GO" id="GO:0005662">
    <property type="term" value="C:DNA replication factor A complex"/>
    <property type="evidence" value="ECO:0007669"/>
    <property type="project" value="TreeGrafter"/>
</dbReference>
<dbReference type="InterPro" id="IPR012340">
    <property type="entry name" value="NA-bd_OB-fold"/>
</dbReference>
<dbReference type="PANTHER" id="PTHR15114">
    <property type="entry name" value="REPLICATION PROTEIN A3"/>
    <property type="match status" value="1"/>
</dbReference>
<organism evidence="4 5">
    <name type="scientific">Rhodotorula graminis (strain WP1)</name>
    <dbReference type="NCBI Taxonomy" id="578459"/>
    <lineage>
        <taxon>Eukaryota</taxon>
        <taxon>Fungi</taxon>
        <taxon>Dikarya</taxon>
        <taxon>Basidiomycota</taxon>
        <taxon>Pucciniomycotina</taxon>
        <taxon>Microbotryomycetes</taxon>
        <taxon>Sporidiobolales</taxon>
        <taxon>Sporidiobolaceae</taxon>
        <taxon>Rhodotorula</taxon>
    </lineage>
</organism>
<dbReference type="OrthoDB" id="188186at2759"/>
<dbReference type="STRING" id="578459.A0A194S110"/>
<evidence type="ECO:0000256" key="3">
    <source>
        <dbReference type="ARBA" id="ARBA00023242"/>
    </source>
</evidence>
<keyword evidence="5" id="KW-1185">Reference proteome</keyword>
<protein>
    <recommendedName>
        <fullName evidence="6">Replication factor A protein 3</fullName>
    </recommendedName>
</protein>
<dbReference type="SUPFAM" id="SSF50249">
    <property type="entry name" value="Nucleic acid-binding proteins"/>
    <property type="match status" value="1"/>
</dbReference>
<dbReference type="CDD" id="cd04479">
    <property type="entry name" value="RPA3"/>
    <property type="match status" value="1"/>
</dbReference>
<dbReference type="AlphaFoldDB" id="A0A194S110"/>
<reference evidence="4 5" key="1">
    <citation type="journal article" date="2015" name="Front. Microbiol.">
        <title>Genome sequence of the plant growth promoting endophytic yeast Rhodotorula graminis WP1.</title>
        <authorList>
            <person name="Firrincieli A."/>
            <person name="Otillar R."/>
            <person name="Salamov A."/>
            <person name="Schmutz J."/>
            <person name="Khan Z."/>
            <person name="Redman R.S."/>
            <person name="Fleck N.D."/>
            <person name="Lindquist E."/>
            <person name="Grigoriev I.V."/>
            <person name="Doty S.L."/>
        </authorList>
    </citation>
    <scope>NUCLEOTIDE SEQUENCE [LARGE SCALE GENOMIC DNA]</scope>
    <source>
        <strain evidence="4 5">WP1</strain>
    </source>
</reference>
<dbReference type="GO" id="GO:0006298">
    <property type="term" value="P:mismatch repair"/>
    <property type="evidence" value="ECO:0007669"/>
    <property type="project" value="TreeGrafter"/>
</dbReference>
<comment type="subcellular location">
    <subcellularLocation>
        <location evidence="1">Nucleus</location>
    </subcellularLocation>
</comment>
<dbReference type="Gene3D" id="2.40.50.140">
    <property type="entry name" value="Nucleic acid-binding proteins"/>
    <property type="match status" value="1"/>
</dbReference>
<evidence type="ECO:0000256" key="1">
    <source>
        <dbReference type="ARBA" id="ARBA00004123"/>
    </source>
</evidence>
<keyword evidence="3" id="KW-0539">Nucleus</keyword>
<dbReference type="GO" id="GO:0006289">
    <property type="term" value="P:nucleotide-excision repair"/>
    <property type="evidence" value="ECO:0007669"/>
    <property type="project" value="TreeGrafter"/>
</dbReference>
<dbReference type="GO" id="GO:0006284">
    <property type="term" value="P:base-excision repair"/>
    <property type="evidence" value="ECO:0007669"/>
    <property type="project" value="TreeGrafter"/>
</dbReference>
<gene>
    <name evidence="4" type="ORF">RHOBADRAFT_66558</name>
</gene>
<comment type="similarity">
    <text evidence="2">Belongs to the replication factor A protein 3 family.</text>
</comment>
<dbReference type="InterPro" id="IPR013970">
    <property type="entry name" value="Rfa2"/>
</dbReference>
<dbReference type="Pfam" id="PF08661">
    <property type="entry name" value="Rep_fac-A_3"/>
    <property type="match status" value="1"/>
</dbReference>
<evidence type="ECO:0000313" key="4">
    <source>
        <dbReference type="EMBL" id="KPV74219.1"/>
    </source>
</evidence>
<dbReference type="GO" id="GO:0000724">
    <property type="term" value="P:double-strand break repair via homologous recombination"/>
    <property type="evidence" value="ECO:0007669"/>
    <property type="project" value="TreeGrafter"/>
</dbReference>
<dbReference type="GO" id="GO:0003684">
    <property type="term" value="F:damaged DNA binding"/>
    <property type="evidence" value="ECO:0007669"/>
    <property type="project" value="TreeGrafter"/>
</dbReference>
<dbReference type="GO" id="GO:0003697">
    <property type="term" value="F:single-stranded DNA binding"/>
    <property type="evidence" value="ECO:0007669"/>
    <property type="project" value="TreeGrafter"/>
</dbReference>
<dbReference type="Proteomes" id="UP000053890">
    <property type="component" value="Unassembled WGS sequence"/>
</dbReference>
<dbReference type="OMA" id="MEITTTY"/>
<dbReference type="RefSeq" id="XP_018270268.1">
    <property type="nucleotide sequence ID" value="XM_018419009.1"/>
</dbReference>
<evidence type="ECO:0008006" key="6">
    <source>
        <dbReference type="Google" id="ProtNLM"/>
    </source>
</evidence>
<evidence type="ECO:0000256" key="2">
    <source>
        <dbReference type="ARBA" id="ARBA00009761"/>
    </source>
</evidence>
<dbReference type="EMBL" id="KQ474080">
    <property type="protein sequence ID" value="KPV74219.1"/>
    <property type="molecule type" value="Genomic_DNA"/>
</dbReference>
<evidence type="ECO:0000313" key="5">
    <source>
        <dbReference type="Proteomes" id="UP000053890"/>
    </source>
</evidence>
<accession>A0A194S110</accession>
<name>A0A194S110_RHOGW</name>
<sequence>MDRPTPRVNAAKLAEYSTGKVVRIIGKVLSLENDQALLETSDKGQVTVKLMKDSNLADTFVEVIGKKSGDAVVTELSSQNLGESIDLELANKVVELTHAYPDVFPTNE</sequence>
<dbReference type="GO" id="GO:0006260">
    <property type="term" value="P:DNA replication"/>
    <property type="evidence" value="ECO:0007669"/>
    <property type="project" value="InterPro"/>
</dbReference>
<dbReference type="GO" id="GO:0035861">
    <property type="term" value="C:site of double-strand break"/>
    <property type="evidence" value="ECO:0007669"/>
    <property type="project" value="TreeGrafter"/>
</dbReference>
<proteinExistence type="inferred from homology"/>
<dbReference type="GeneID" id="28979456"/>
<dbReference type="PANTHER" id="PTHR15114:SF1">
    <property type="entry name" value="REPLICATION PROTEIN A 14 KDA SUBUNIT"/>
    <property type="match status" value="1"/>
</dbReference>